<dbReference type="SUPFAM" id="SSF46938">
    <property type="entry name" value="CRAL/TRIO N-terminal domain"/>
    <property type="match status" value="1"/>
</dbReference>
<reference evidence="2 3" key="1">
    <citation type="journal article" date="2012" name="Genome Biol.">
        <title>Genome and low-iron response of an oceanic diatom adapted to chronic iron limitation.</title>
        <authorList>
            <person name="Lommer M."/>
            <person name="Specht M."/>
            <person name="Roy A.S."/>
            <person name="Kraemer L."/>
            <person name="Andreson R."/>
            <person name="Gutowska M.A."/>
            <person name="Wolf J."/>
            <person name="Bergner S.V."/>
            <person name="Schilhabel M.B."/>
            <person name="Klostermeier U.C."/>
            <person name="Beiko R.G."/>
            <person name="Rosenstiel P."/>
            <person name="Hippler M."/>
            <person name="Laroche J."/>
        </authorList>
    </citation>
    <scope>NUCLEOTIDE SEQUENCE [LARGE SCALE GENOMIC DNA]</scope>
    <source>
        <strain evidence="2 3">CCMP1005</strain>
    </source>
</reference>
<name>K0STR3_THAOC</name>
<sequence length="470" mass="51052">MPARKLDRVGPLAQADAAALTGPVHLRQARARQPGRLAEAAFTGRADGKRLVCPQRLSAAQPLRALLGLIALVHVLDGVSGGFSTGATGLVIAHTALALSGVELQGVHTFEGSPKTEANSSFGGPVALWPTLRCSDAVRVPSRDSLAPRCLPPVPTVPCLVAGGTRRTDSTISYLEVDSTRPGPPSPPVSAIEPFQTLRPTRAISMSSTTPEELLPALRALRDELGPAASSVSDANLLKFLRWKPSVARASERFRAHAKWRSENPFAFDDPERPLMASGDAELRRVLESDVIISPEDMVNKKGSSVLCGRLRNNDMSDGRTVEDVVRMILYTMDRTLERTHAQEHGICLFYDMAGVTSKNLHIGIPKCLVSAIVGHFPIRIESAYILNAPFAFRGMFSVISMLMPAKLRKRFHFVNSIEEVYEVIDKETLLEEHGGKRVHDSAEWVASQVAREENGSVCSLKECFVAETT</sequence>
<keyword evidence="3" id="KW-1185">Reference proteome</keyword>
<evidence type="ECO:0000313" key="2">
    <source>
        <dbReference type="EMBL" id="EJK68775.1"/>
    </source>
</evidence>
<dbReference type="SUPFAM" id="SSF52087">
    <property type="entry name" value="CRAL/TRIO domain"/>
    <property type="match status" value="1"/>
</dbReference>
<dbReference type="InterPro" id="IPR036865">
    <property type="entry name" value="CRAL-TRIO_dom_sf"/>
</dbReference>
<protein>
    <recommendedName>
        <fullName evidence="1">CRAL-TRIO domain-containing protein</fullName>
    </recommendedName>
</protein>
<dbReference type="eggNOG" id="KOG1471">
    <property type="taxonomic scope" value="Eukaryota"/>
</dbReference>
<evidence type="ECO:0000313" key="3">
    <source>
        <dbReference type="Proteomes" id="UP000266841"/>
    </source>
</evidence>
<proteinExistence type="predicted"/>
<gene>
    <name evidence="2" type="ORF">THAOC_10017</name>
</gene>
<accession>K0STR3</accession>
<dbReference type="OrthoDB" id="6682367at2759"/>
<dbReference type="Pfam" id="PF00650">
    <property type="entry name" value="CRAL_TRIO"/>
    <property type="match status" value="1"/>
</dbReference>
<dbReference type="CDD" id="cd00170">
    <property type="entry name" value="SEC14"/>
    <property type="match status" value="1"/>
</dbReference>
<dbReference type="InterPro" id="IPR036273">
    <property type="entry name" value="CRAL/TRIO_N_dom_sf"/>
</dbReference>
<comment type="caution">
    <text evidence="2">The sequence shown here is derived from an EMBL/GenBank/DDBJ whole genome shotgun (WGS) entry which is preliminary data.</text>
</comment>
<dbReference type="AlphaFoldDB" id="K0STR3"/>
<dbReference type="PROSITE" id="PS50191">
    <property type="entry name" value="CRAL_TRIO"/>
    <property type="match status" value="1"/>
</dbReference>
<evidence type="ECO:0000259" key="1">
    <source>
        <dbReference type="PROSITE" id="PS50191"/>
    </source>
</evidence>
<dbReference type="EMBL" id="AGNL01010850">
    <property type="protein sequence ID" value="EJK68775.1"/>
    <property type="molecule type" value="Genomic_DNA"/>
</dbReference>
<dbReference type="Proteomes" id="UP000266841">
    <property type="component" value="Unassembled WGS sequence"/>
</dbReference>
<dbReference type="PANTHER" id="PTHR10174">
    <property type="entry name" value="ALPHA-TOCOPHEROL TRANSFER PROTEIN-RELATED"/>
    <property type="match status" value="1"/>
</dbReference>
<dbReference type="SMART" id="SM00516">
    <property type="entry name" value="SEC14"/>
    <property type="match status" value="1"/>
</dbReference>
<dbReference type="PANTHER" id="PTHR10174:SF229">
    <property type="entry name" value="CRAL-TRIO DOMAIN-CONTAINING PROTEIN"/>
    <property type="match status" value="1"/>
</dbReference>
<dbReference type="Gene3D" id="3.40.525.10">
    <property type="entry name" value="CRAL-TRIO lipid binding domain"/>
    <property type="match status" value="1"/>
</dbReference>
<organism evidence="2 3">
    <name type="scientific">Thalassiosira oceanica</name>
    <name type="common">Marine diatom</name>
    <dbReference type="NCBI Taxonomy" id="159749"/>
    <lineage>
        <taxon>Eukaryota</taxon>
        <taxon>Sar</taxon>
        <taxon>Stramenopiles</taxon>
        <taxon>Ochrophyta</taxon>
        <taxon>Bacillariophyta</taxon>
        <taxon>Coscinodiscophyceae</taxon>
        <taxon>Thalassiosirophycidae</taxon>
        <taxon>Thalassiosirales</taxon>
        <taxon>Thalassiosiraceae</taxon>
        <taxon>Thalassiosira</taxon>
    </lineage>
</organism>
<dbReference type="InterPro" id="IPR001251">
    <property type="entry name" value="CRAL-TRIO_dom"/>
</dbReference>
<feature type="domain" description="CRAL-TRIO" evidence="1">
    <location>
        <begin position="279"/>
        <end position="442"/>
    </location>
</feature>